<organism evidence="2 3">
    <name type="scientific">Enterovibrio norvegicus</name>
    <dbReference type="NCBI Taxonomy" id="188144"/>
    <lineage>
        <taxon>Bacteria</taxon>
        <taxon>Pseudomonadati</taxon>
        <taxon>Pseudomonadota</taxon>
        <taxon>Gammaproteobacteria</taxon>
        <taxon>Vibrionales</taxon>
        <taxon>Vibrionaceae</taxon>
        <taxon>Enterovibrio</taxon>
    </lineage>
</organism>
<accession>A0A2N7L9V5</accession>
<keyword evidence="1" id="KW-1133">Transmembrane helix</keyword>
<gene>
    <name evidence="2" type="ORF">BCT23_17625</name>
</gene>
<dbReference type="Proteomes" id="UP000235387">
    <property type="component" value="Unassembled WGS sequence"/>
</dbReference>
<keyword evidence="1" id="KW-0812">Transmembrane</keyword>
<reference evidence="3" key="1">
    <citation type="submission" date="2016-07" db="EMBL/GenBank/DDBJ databases">
        <title>Nontailed viruses are major unrecognized killers of bacteria in the ocean.</title>
        <authorList>
            <person name="Kauffman K."/>
            <person name="Hussain F."/>
            <person name="Yang J."/>
            <person name="Arevalo P."/>
            <person name="Brown J."/>
            <person name="Cutler M."/>
            <person name="Kelly L."/>
            <person name="Polz M.F."/>
        </authorList>
    </citation>
    <scope>NUCLEOTIDE SEQUENCE [LARGE SCALE GENOMIC DNA]</scope>
    <source>
        <strain evidence="3">10N.261.45.A10</strain>
    </source>
</reference>
<dbReference type="EMBL" id="MDAL01000022">
    <property type="protein sequence ID" value="PMN91330.1"/>
    <property type="molecule type" value="Genomic_DNA"/>
</dbReference>
<dbReference type="RefSeq" id="WP_102391083.1">
    <property type="nucleotide sequence ID" value="NZ_MDAL01000022.1"/>
</dbReference>
<evidence type="ECO:0000256" key="1">
    <source>
        <dbReference type="SAM" id="Phobius"/>
    </source>
</evidence>
<comment type="caution">
    <text evidence="2">The sequence shown here is derived from an EMBL/GenBank/DDBJ whole genome shotgun (WGS) entry which is preliminary data.</text>
</comment>
<keyword evidence="1" id="KW-0472">Membrane</keyword>
<name>A0A2N7L9V5_9GAMM</name>
<protein>
    <submittedName>
        <fullName evidence="2">Uncharacterized protein</fullName>
    </submittedName>
</protein>
<proteinExistence type="predicted"/>
<dbReference type="AlphaFoldDB" id="A0A2N7L9V5"/>
<sequence>MTVTFLSIAIIIIVSIASYVLITRSRKKSIENVVPKPIDKELAKCNEDYFLELRLGSMIADVQKQQRRESARCDGYFVDDYWTVIPRDIDASVNAQEHTNGDKNIEKG</sequence>
<evidence type="ECO:0000313" key="2">
    <source>
        <dbReference type="EMBL" id="PMN91330.1"/>
    </source>
</evidence>
<evidence type="ECO:0000313" key="3">
    <source>
        <dbReference type="Proteomes" id="UP000235387"/>
    </source>
</evidence>
<feature type="transmembrane region" description="Helical" evidence="1">
    <location>
        <begin position="6"/>
        <end position="22"/>
    </location>
</feature>